<sequence>MSAIPTIFLHEEDFVWQVFFVPAEFTVKQAADFLMSLIVNATVWPKNKEVRIVKYYSGEILDPNAKFGEVVKPGEPLLLVWWPPKEEWWRKKDDETFRLVRETEELMRTKAPRSPMNIYREEFERLSIIRRLERVGKI</sequence>
<protein>
    <submittedName>
        <fullName evidence="1">Uncharacterized protein</fullName>
    </submittedName>
</protein>
<dbReference type="RefSeq" id="WP_011900047.1">
    <property type="nucleotide sequence ID" value="NC_009376.1"/>
</dbReference>
<organism evidence="1 2">
    <name type="scientific">Pyrobaculum arsenaticum (strain DSM 13514 / JCM 11321 / PZ6)</name>
    <dbReference type="NCBI Taxonomy" id="340102"/>
    <lineage>
        <taxon>Archaea</taxon>
        <taxon>Thermoproteota</taxon>
        <taxon>Thermoprotei</taxon>
        <taxon>Thermoproteales</taxon>
        <taxon>Thermoproteaceae</taxon>
        <taxon>Pyrobaculum</taxon>
    </lineage>
</organism>
<dbReference type="HOGENOM" id="CLU_1792215_0_0_2"/>
<reference evidence="1 2" key="1">
    <citation type="submission" date="2007-04" db="EMBL/GenBank/DDBJ databases">
        <title>Complete sequence of Pyrobaculum arsenaticum DSM 13514.</title>
        <authorList>
            <consortium name="US DOE Joint Genome Institute"/>
            <person name="Copeland A."/>
            <person name="Lucas S."/>
            <person name="Lapidus A."/>
            <person name="Barry K."/>
            <person name="Glavina del Rio T."/>
            <person name="Dalin E."/>
            <person name="Tice H."/>
            <person name="Pitluck S."/>
            <person name="Chain P."/>
            <person name="Malfatti S."/>
            <person name="Shin M."/>
            <person name="Vergez L."/>
            <person name="Schmutz J."/>
            <person name="Larimer F."/>
            <person name="Land M."/>
            <person name="Hauser L."/>
            <person name="Kyrpides N."/>
            <person name="Mikhailova N."/>
            <person name="Cozen A.E."/>
            <person name="Fitz-Gibbon S.T."/>
            <person name="House C.H."/>
            <person name="Saltikov C."/>
            <person name="Lowe T.M."/>
            <person name="Richardson P."/>
        </authorList>
    </citation>
    <scope>NUCLEOTIDE SEQUENCE [LARGE SCALE GENOMIC DNA]</scope>
    <source>
        <strain evidence="2">ATCC 700994 / DSM 13514 / JCM 11321 / PZ6</strain>
    </source>
</reference>
<dbReference type="KEGG" id="pas:Pars_0545"/>
<dbReference type="EMBL" id="CP000660">
    <property type="protein sequence ID" value="ABP50140.1"/>
    <property type="molecule type" value="Genomic_DNA"/>
</dbReference>
<gene>
    <name evidence="1" type="ordered locus">Pars_0545</name>
</gene>
<dbReference type="InterPro" id="IPR036713">
    <property type="entry name" value="TmoB-like_sf"/>
</dbReference>
<evidence type="ECO:0000313" key="2">
    <source>
        <dbReference type="Proteomes" id="UP000001567"/>
    </source>
</evidence>
<evidence type="ECO:0000313" key="1">
    <source>
        <dbReference type="EMBL" id="ABP50140.1"/>
    </source>
</evidence>
<dbReference type="Proteomes" id="UP000001567">
    <property type="component" value="Chromosome"/>
</dbReference>
<dbReference type="GeneID" id="5054628"/>
<dbReference type="OrthoDB" id="40002at2157"/>
<dbReference type="AlphaFoldDB" id="A4WIC3"/>
<dbReference type="Gene3D" id="3.10.20.270">
    <property type="entry name" value="TmoB-like"/>
    <property type="match status" value="1"/>
</dbReference>
<dbReference type="STRING" id="340102.Pars_0545"/>
<accession>A4WIC3</accession>
<name>A4WIC3_PYRAR</name>
<proteinExistence type="predicted"/>